<accession>A0A8C0QZH6</accession>
<keyword evidence="6" id="KW-0325">Glycoprotein</keyword>
<keyword evidence="5 7" id="KW-0472">Membrane</keyword>
<keyword evidence="10" id="KW-1185">Reference proteome</keyword>
<evidence type="ECO:0000256" key="6">
    <source>
        <dbReference type="ARBA" id="ARBA00023180"/>
    </source>
</evidence>
<keyword evidence="4 7" id="KW-1133">Transmembrane helix</keyword>
<feature type="transmembrane region" description="Helical" evidence="7">
    <location>
        <begin position="416"/>
        <end position="442"/>
    </location>
</feature>
<comment type="subcellular location">
    <subcellularLocation>
        <location evidence="1">Cell projection</location>
        <location evidence="1">Microvillus membrane</location>
        <topology evidence="1">Multi-pass membrane protein</topology>
    </subcellularLocation>
</comment>
<feature type="signal peptide" evidence="8">
    <location>
        <begin position="1"/>
        <end position="19"/>
    </location>
</feature>
<dbReference type="PANTHER" id="PTHR22730:SF3">
    <property type="entry name" value="PROMININ-1"/>
    <property type="match status" value="1"/>
</dbReference>
<dbReference type="GO" id="GO:0009986">
    <property type="term" value="C:cell surface"/>
    <property type="evidence" value="ECO:0007669"/>
    <property type="project" value="TreeGrafter"/>
</dbReference>
<dbReference type="PANTHER" id="PTHR22730">
    <property type="entry name" value="PROMININ PROM PROTEIN"/>
    <property type="match status" value="1"/>
</dbReference>
<evidence type="ECO:0000313" key="10">
    <source>
        <dbReference type="Proteomes" id="UP000694391"/>
    </source>
</evidence>
<dbReference type="GO" id="GO:0045494">
    <property type="term" value="P:photoreceptor cell maintenance"/>
    <property type="evidence" value="ECO:0007669"/>
    <property type="project" value="TreeGrafter"/>
</dbReference>
<dbReference type="GO" id="GO:0060219">
    <property type="term" value="P:camera-type eye photoreceptor cell differentiation"/>
    <property type="evidence" value="ECO:0007669"/>
    <property type="project" value="TreeGrafter"/>
</dbReference>
<gene>
    <name evidence="9" type="primary">PROM1</name>
</gene>
<feature type="transmembrane region" description="Helical" evidence="7">
    <location>
        <begin position="148"/>
        <end position="169"/>
    </location>
</feature>
<dbReference type="GO" id="GO:0005929">
    <property type="term" value="C:cilium"/>
    <property type="evidence" value="ECO:0007669"/>
    <property type="project" value="TreeGrafter"/>
</dbReference>
<dbReference type="GO" id="GO:0016324">
    <property type="term" value="C:apical plasma membrane"/>
    <property type="evidence" value="ECO:0007669"/>
    <property type="project" value="TreeGrafter"/>
</dbReference>
<evidence type="ECO:0000256" key="2">
    <source>
        <dbReference type="ARBA" id="ARBA00006058"/>
    </source>
</evidence>
<sequence length="819" mass="92684">MALLLGFLLLLELCWDTSALGPLSSTKGSDGLEFELPATNYETKDSNQAGPISVLFQIVQVFLQVVQPHPFPEDILRKILQKKFDFSTDYDKIIYYEIGIIICAVLGLLFVILMPLVGFCFGLCRCCNKCGGEMHQRQKKNGAFLRKYFTVSLLVICIFISVGIIYGFVANHHLRTRIEKTRKLAESNLKDLRTLLIGTPAQINYVLSQYASTKEKAFSDLDNIKSLLGGGIHDELRPKVIPVLDDIKAMAEAIKETREALLNVNNTLKELKMSTAQLNTSLSDVKRNLEQSLNDPMCSVPPVATTCNNIRMSLGQLDDNTNLGQLPSLDKQIDNINNVLQTDLSSLVQKVCFLEKKITVVYVKRTLNSLGSDIENMSEQIPIQDKLSDFIGYINDTETYIHRNLPTLEEYDSYRWLGGLIVCCLLTLIVVFYYLGLMCGTFGYDRHATPTRRGCVSNTGGIFLMVGVGISFLFCWILMTIVVLTFVIGGNMEKLVCEPYQNRKLFQILDTPYLLNENWKYYLSGMVLNKPDINLTFEQVYSDCKENKGIYSTLKLENTYNISEHLNIQEHARNLSNDFKNMNVNIDNIVLLDAAGRKNLMDFSSSGVDTIDYNVYLAESAPQSGRMVLILFILFSLQPQGSLKQSLKNNAQNLKTIHHGQVMPLEQSMVTTRHLWLANILSSLDSAQDFLQTRISSVIVKESSKYGNMIIGYFEHYLQWVKISITEQIAACKPVATALDSAVDVFLCSYIIDPMNLFWFGIGKATIFLLPAIIFAVKLAKYYRRMDSEDVYDDWHIYFCYSMENGNIGFHRHHSTQTV</sequence>
<dbReference type="GO" id="GO:0071914">
    <property type="term" value="C:prominosome"/>
    <property type="evidence" value="ECO:0007669"/>
    <property type="project" value="TreeGrafter"/>
</dbReference>
<evidence type="ECO:0000256" key="8">
    <source>
        <dbReference type="SAM" id="SignalP"/>
    </source>
</evidence>
<feature type="transmembrane region" description="Helical" evidence="7">
    <location>
        <begin position="462"/>
        <end position="488"/>
    </location>
</feature>
<feature type="transmembrane region" description="Helical" evidence="7">
    <location>
        <begin position="757"/>
        <end position="777"/>
    </location>
</feature>
<reference evidence="9" key="1">
    <citation type="submission" date="2025-08" db="UniProtKB">
        <authorList>
            <consortium name="Ensembl"/>
        </authorList>
    </citation>
    <scope>IDENTIFICATION</scope>
</reference>
<feature type="transmembrane region" description="Helical" evidence="7">
    <location>
        <begin position="94"/>
        <end position="127"/>
    </location>
</feature>
<dbReference type="Ensembl" id="ENSCAFT00020017456.1">
    <property type="protein sequence ID" value="ENSCAFP00020015015.1"/>
    <property type="gene ID" value="ENSCAFG00020011597.1"/>
</dbReference>
<evidence type="ECO:0000256" key="5">
    <source>
        <dbReference type="ARBA" id="ARBA00023136"/>
    </source>
</evidence>
<dbReference type="GO" id="GO:0031528">
    <property type="term" value="C:microvillus membrane"/>
    <property type="evidence" value="ECO:0007669"/>
    <property type="project" value="UniProtKB-SubCell"/>
</dbReference>
<dbReference type="AlphaFoldDB" id="A0A8C0QZH6"/>
<dbReference type="GO" id="GO:0015485">
    <property type="term" value="F:cholesterol binding"/>
    <property type="evidence" value="ECO:0007669"/>
    <property type="project" value="TreeGrafter"/>
</dbReference>
<name>A0A8C0QZH6_CANLU</name>
<protein>
    <submittedName>
        <fullName evidence="9">Prominin 1</fullName>
    </submittedName>
</protein>
<dbReference type="Pfam" id="PF05478">
    <property type="entry name" value="Prominin"/>
    <property type="match status" value="1"/>
</dbReference>
<evidence type="ECO:0000256" key="7">
    <source>
        <dbReference type="SAM" id="Phobius"/>
    </source>
</evidence>
<evidence type="ECO:0000256" key="3">
    <source>
        <dbReference type="ARBA" id="ARBA00022692"/>
    </source>
</evidence>
<dbReference type="GeneTree" id="ENSGT00530000063586"/>
<comment type="similarity">
    <text evidence="2">Belongs to the prominin family.</text>
</comment>
<feature type="chain" id="PRO_5034657767" evidence="8">
    <location>
        <begin position="20"/>
        <end position="819"/>
    </location>
</feature>
<dbReference type="Proteomes" id="UP000694391">
    <property type="component" value="Unplaced"/>
</dbReference>
<evidence type="ECO:0000256" key="1">
    <source>
        <dbReference type="ARBA" id="ARBA00004475"/>
    </source>
</evidence>
<keyword evidence="3 7" id="KW-0812">Transmembrane</keyword>
<keyword evidence="8" id="KW-0732">Signal</keyword>
<dbReference type="InterPro" id="IPR008795">
    <property type="entry name" value="Prominin"/>
</dbReference>
<evidence type="ECO:0000256" key="4">
    <source>
        <dbReference type="ARBA" id="ARBA00022989"/>
    </source>
</evidence>
<proteinExistence type="inferred from homology"/>
<organism evidence="9 10">
    <name type="scientific">Canis lupus dingo</name>
    <name type="common">dingo</name>
    <dbReference type="NCBI Taxonomy" id="286419"/>
    <lineage>
        <taxon>Eukaryota</taxon>
        <taxon>Metazoa</taxon>
        <taxon>Chordata</taxon>
        <taxon>Craniata</taxon>
        <taxon>Vertebrata</taxon>
        <taxon>Euteleostomi</taxon>
        <taxon>Mammalia</taxon>
        <taxon>Eutheria</taxon>
        <taxon>Laurasiatheria</taxon>
        <taxon>Carnivora</taxon>
        <taxon>Caniformia</taxon>
        <taxon>Canidae</taxon>
        <taxon>Canis</taxon>
    </lineage>
</organism>
<evidence type="ECO:0000313" key="9">
    <source>
        <dbReference type="Ensembl" id="ENSCAFP00020015015.1"/>
    </source>
</evidence>
<reference evidence="9" key="2">
    <citation type="submission" date="2025-09" db="UniProtKB">
        <authorList>
            <consortium name="Ensembl"/>
        </authorList>
    </citation>
    <scope>IDENTIFICATION</scope>
</reference>